<reference evidence="1" key="1">
    <citation type="journal article" date="2021" name="Genome Biol. Evol.">
        <title>A High-Quality Reference Genome for a Parasitic Bivalve with Doubly Uniparental Inheritance (Bivalvia: Unionida).</title>
        <authorList>
            <person name="Smith C.H."/>
        </authorList>
    </citation>
    <scope>NUCLEOTIDE SEQUENCE</scope>
    <source>
        <strain evidence="1">CHS0354</strain>
    </source>
</reference>
<dbReference type="Proteomes" id="UP001195483">
    <property type="component" value="Unassembled WGS sequence"/>
</dbReference>
<reference evidence="1" key="2">
    <citation type="journal article" date="2021" name="Genome Biol. Evol.">
        <title>Developing a high-quality reference genome for a parasitic bivalve with doubly uniparental inheritance (Bivalvia: Unionida).</title>
        <authorList>
            <person name="Smith C.H."/>
        </authorList>
    </citation>
    <scope>NUCLEOTIDE SEQUENCE</scope>
    <source>
        <strain evidence="1">CHS0354</strain>
        <tissue evidence="1">Mantle</tissue>
    </source>
</reference>
<keyword evidence="2" id="KW-1185">Reference proteome</keyword>
<reference evidence="1" key="3">
    <citation type="submission" date="2023-05" db="EMBL/GenBank/DDBJ databases">
        <authorList>
            <person name="Smith C.H."/>
        </authorList>
    </citation>
    <scope>NUCLEOTIDE SEQUENCE</scope>
    <source>
        <strain evidence="1">CHS0354</strain>
        <tissue evidence="1">Mantle</tissue>
    </source>
</reference>
<gene>
    <name evidence="1" type="ORF">CHS0354_022066</name>
</gene>
<dbReference type="EMBL" id="JAEAOA010001337">
    <property type="protein sequence ID" value="KAK3597062.1"/>
    <property type="molecule type" value="Genomic_DNA"/>
</dbReference>
<organism evidence="1 2">
    <name type="scientific">Potamilus streckersoni</name>
    <dbReference type="NCBI Taxonomy" id="2493646"/>
    <lineage>
        <taxon>Eukaryota</taxon>
        <taxon>Metazoa</taxon>
        <taxon>Spiralia</taxon>
        <taxon>Lophotrochozoa</taxon>
        <taxon>Mollusca</taxon>
        <taxon>Bivalvia</taxon>
        <taxon>Autobranchia</taxon>
        <taxon>Heteroconchia</taxon>
        <taxon>Palaeoheterodonta</taxon>
        <taxon>Unionida</taxon>
        <taxon>Unionoidea</taxon>
        <taxon>Unionidae</taxon>
        <taxon>Ambleminae</taxon>
        <taxon>Lampsilini</taxon>
        <taxon>Potamilus</taxon>
    </lineage>
</organism>
<protein>
    <submittedName>
        <fullName evidence="1">Uncharacterized protein</fullName>
    </submittedName>
</protein>
<accession>A0AAE0W1K0</accession>
<comment type="caution">
    <text evidence="1">The sequence shown here is derived from an EMBL/GenBank/DDBJ whole genome shotgun (WGS) entry which is preliminary data.</text>
</comment>
<evidence type="ECO:0000313" key="2">
    <source>
        <dbReference type="Proteomes" id="UP001195483"/>
    </source>
</evidence>
<dbReference type="AlphaFoldDB" id="A0AAE0W1K0"/>
<name>A0AAE0W1K0_9BIVA</name>
<sequence length="134" mass="14924">MLFNSSQADLLTFSGHDFAEPAAEPCGFQRNALNSPHSIRTGCAYVIFKNIAAKDYFLQGVHEDSSCNSRPKYVSHMNLNVGTVLVCSMSNARPNYFASKNRHAMALYLFYSMKSPPPKKTTTKKTNNPLPQKT</sequence>
<evidence type="ECO:0000313" key="1">
    <source>
        <dbReference type="EMBL" id="KAK3597062.1"/>
    </source>
</evidence>
<proteinExistence type="predicted"/>